<evidence type="ECO:0000256" key="2">
    <source>
        <dbReference type="ARBA" id="ARBA00022692"/>
    </source>
</evidence>
<reference evidence="8" key="1">
    <citation type="journal article" date="2019" name="Int. J. Syst. Evol. Microbiol.">
        <title>The Global Catalogue of Microorganisms (GCM) 10K type strain sequencing project: providing services to taxonomists for standard genome sequencing and annotation.</title>
        <authorList>
            <consortium name="The Broad Institute Genomics Platform"/>
            <consortium name="The Broad Institute Genome Sequencing Center for Infectious Disease"/>
            <person name="Wu L."/>
            <person name="Ma J."/>
        </authorList>
    </citation>
    <scope>NUCLEOTIDE SEQUENCE [LARGE SCALE GENOMIC DNA]</scope>
    <source>
        <strain evidence="8">JCM 17986</strain>
    </source>
</reference>
<evidence type="ECO:0000313" key="8">
    <source>
        <dbReference type="Proteomes" id="UP001500466"/>
    </source>
</evidence>
<feature type="domain" description="ABC-2 type transporter transmembrane" evidence="6">
    <location>
        <begin position="40"/>
        <end position="380"/>
    </location>
</feature>
<evidence type="ECO:0000259" key="6">
    <source>
        <dbReference type="Pfam" id="PF12698"/>
    </source>
</evidence>
<name>A0ABP9H2C5_9ACTN</name>
<keyword evidence="2 5" id="KW-0812">Transmembrane</keyword>
<evidence type="ECO:0000313" key="7">
    <source>
        <dbReference type="EMBL" id="GAA4959890.1"/>
    </source>
</evidence>
<dbReference type="Pfam" id="PF12698">
    <property type="entry name" value="ABC2_membrane_3"/>
    <property type="match status" value="1"/>
</dbReference>
<feature type="transmembrane region" description="Helical" evidence="5">
    <location>
        <begin position="273"/>
        <end position="297"/>
    </location>
</feature>
<keyword evidence="8" id="KW-1185">Reference proteome</keyword>
<feature type="transmembrane region" description="Helical" evidence="5">
    <location>
        <begin position="318"/>
        <end position="343"/>
    </location>
</feature>
<dbReference type="EMBL" id="BAABHS010000007">
    <property type="protein sequence ID" value="GAA4959890.1"/>
    <property type="molecule type" value="Genomic_DNA"/>
</dbReference>
<accession>A0ABP9H2C5</accession>
<dbReference type="InterPro" id="IPR013525">
    <property type="entry name" value="ABC2_TM"/>
</dbReference>
<feature type="transmembrane region" description="Helical" evidence="5">
    <location>
        <begin position="363"/>
        <end position="384"/>
    </location>
</feature>
<organism evidence="7 8">
    <name type="scientific">Yinghuangia aomiensis</name>
    <dbReference type="NCBI Taxonomy" id="676205"/>
    <lineage>
        <taxon>Bacteria</taxon>
        <taxon>Bacillati</taxon>
        <taxon>Actinomycetota</taxon>
        <taxon>Actinomycetes</taxon>
        <taxon>Kitasatosporales</taxon>
        <taxon>Streptomycetaceae</taxon>
        <taxon>Yinghuangia</taxon>
    </lineage>
</organism>
<proteinExistence type="predicted"/>
<evidence type="ECO:0000256" key="4">
    <source>
        <dbReference type="ARBA" id="ARBA00023136"/>
    </source>
</evidence>
<evidence type="ECO:0000256" key="5">
    <source>
        <dbReference type="SAM" id="Phobius"/>
    </source>
</evidence>
<keyword evidence="4 5" id="KW-0472">Membrane</keyword>
<dbReference type="Proteomes" id="UP001500466">
    <property type="component" value="Unassembled WGS sequence"/>
</dbReference>
<evidence type="ECO:0000256" key="3">
    <source>
        <dbReference type="ARBA" id="ARBA00022989"/>
    </source>
</evidence>
<dbReference type="PANTHER" id="PTHR43471">
    <property type="entry name" value="ABC TRANSPORTER PERMEASE"/>
    <property type="match status" value="1"/>
</dbReference>
<sequence>MSAGTGTPTAPPAGGQAPFRTAVRLVARREFTERIRDRGFLVSVAVMLVILLAAVAIPAMASKGGSDDFDVAFGPGPAQQPLSRLAPVQAKLLDVEVAVKTFPDAAAAEKAVRDGDLDAYVADGHIVVHRDLSDKLAAVLQSAYATVERDARLAAQGIDTAAVDRAVQVAPLEKTTLDKDADERNQRKGVAILGTIMLYGMLMLFCMWVANGVVEEKSSRIVEILLAAVPARALLTGKVIGIGLLGLLQMALTAAVGLTAAKAFGTIDLNSAMVYPAALVVVWFVIGYALYACMFAAAASRVSRMEDLQNVITPMSTLLIASFFIAISFGQNGGTLATVLAYVPPFSAMLQPMLTASGDLAVWQNLVAAGLAGLALVGLMAAAARMYEGAVLRTGGKVSVKDAWGTGN</sequence>
<comment type="caution">
    <text evidence="7">The sequence shown here is derived from an EMBL/GenBank/DDBJ whole genome shotgun (WGS) entry which is preliminary data.</text>
</comment>
<comment type="subcellular location">
    <subcellularLocation>
        <location evidence="1">Membrane</location>
        <topology evidence="1">Multi-pass membrane protein</topology>
    </subcellularLocation>
</comment>
<gene>
    <name evidence="7" type="ORF">GCM10023205_23720</name>
</gene>
<feature type="transmembrane region" description="Helical" evidence="5">
    <location>
        <begin position="39"/>
        <end position="61"/>
    </location>
</feature>
<feature type="transmembrane region" description="Helical" evidence="5">
    <location>
        <begin position="190"/>
        <end position="210"/>
    </location>
</feature>
<dbReference type="RefSeq" id="WP_345675355.1">
    <property type="nucleotide sequence ID" value="NZ_BAABHS010000007.1"/>
</dbReference>
<protein>
    <submittedName>
        <fullName evidence="7">ABC transporter permease</fullName>
    </submittedName>
</protein>
<evidence type="ECO:0000256" key="1">
    <source>
        <dbReference type="ARBA" id="ARBA00004141"/>
    </source>
</evidence>
<keyword evidence="3 5" id="KW-1133">Transmembrane helix</keyword>
<feature type="transmembrane region" description="Helical" evidence="5">
    <location>
        <begin position="239"/>
        <end position="261"/>
    </location>
</feature>